<protein>
    <submittedName>
        <fullName evidence="1">Uncharacterized protein</fullName>
    </submittedName>
</protein>
<dbReference type="Proteomes" id="UP000053647">
    <property type="component" value="Unassembled WGS sequence"/>
</dbReference>
<dbReference type="HOGENOM" id="CLU_110291_1_2_1"/>
<keyword evidence="2" id="KW-1185">Reference proteome</keyword>
<dbReference type="OrthoDB" id="410651at2759"/>
<reference evidence="1 2" key="1">
    <citation type="submission" date="2014-06" db="EMBL/GenBank/DDBJ databases">
        <authorList>
            <consortium name="DOE Joint Genome Institute"/>
            <person name="Kuo A."/>
            <person name="Kohler A."/>
            <person name="Nagy L.G."/>
            <person name="Floudas D."/>
            <person name="Copeland A."/>
            <person name="Barry K.W."/>
            <person name="Cichocki N."/>
            <person name="Veneault-Fourrey C."/>
            <person name="LaButti K."/>
            <person name="Lindquist E.A."/>
            <person name="Lipzen A."/>
            <person name="Lundell T."/>
            <person name="Morin E."/>
            <person name="Murat C."/>
            <person name="Sun H."/>
            <person name="Tunlid A."/>
            <person name="Henrissat B."/>
            <person name="Grigoriev I.V."/>
            <person name="Hibbett D.S."/>
            <person name="Martin F."/>
            <person name="Nordberg H.P."/>
            <person name="Cantor M.N."/>
            <person name="Hua S.X."/>
        </authorList>
    </citation>
    <scope>NUCLEOTIDE SEQUENCE [LARGE SCALE GENOMIC DNA]</scope>
    <source>
        <strain evidence="1 2">ATCC 200175</strain>
    </source>
</reference>
<dbReference type="EMBL" id="KN819410">
    <property type="protein sequence ID" value="KIJ10281.1"/>
    <property type="molecule type" value="Genomic_DNA"/>
</dbReference>
<feature type="non-terminal residue" evidence="1">
    <location>
        <position position="100"/>
    </location>
</feature>
<evidence type="ECO:0000313" key="2">
    <source>
        <dbReference type="Proteomes" id="UP000053647"/>
    </source>
</evidence>
<reference evidence="2" key="2">
    <citation type="submission" date="2015-01" db="EMBL/GenBank/DDBJ databases">
        <title>Evolutionary Origins and Diversification of the Mycorrhizal Mutualists.</title>
        <authorList>
            <consortium name="DOE Joint Genome Institute"/>
            <consortium name="Mycorrhizal Genomics Consortium"/>
            <person name="Kohler A."/>
            <person name="Kuo A."/>
            <person name="Nagy L.G."/>
            <person name="Floudas D."/>
            <person name="Copeland A."/>
            <person name="Barry K.W."/>
            <person name="Cichocki N."/>
            <person name="Veneault-Fourrey C."/>
            <person name="LaButti K."/>
            <person name="Lindquist E.A."/>
            <person name="Lipzen A."/>
            <person name="Lundell T."/>
            <person name="Morin E."/>
            <person name="Murat C."/>
            <person name="Riley R."/>
            <person name="Ohm R."/>
            <person name="Sun H."/>
            <person name="Tunlid A."/>
            <person name="Henrissat B."/>
            <person name="Grigoriev I.V."/>
            <person name="Hibbett D.S."/>
            <person name="Martin F."/>
        </authorList>
    </citation>
    <scope>NUCLEOTIDE SEQUENCE [LARGE SCALE GENOMIC DNA]</scope>
    <source>
        <strain evidence="2">ATCC 200175</strain>
    </source>
</reference>
<dbReference type="AlphaFoldDB" id="A0A0C9TSV3"/>
<sequence length="100" mass="10980">VTRSFAYVGAALVSTVWLMGWQTFDVALYAEKAEVAASLEARIFNCARACIRPSAFQGLMDDGVLHRTLVSTMTYPHFAACAFRTFARVLYTIGHLSGDP</sequence>
<gene>
    <name evidence="1" type="ORF">PAXINDRAFT_59462</name>
</gene>
<organism evidence="1 2">
    <name type="scientific">Paxillus involutus ATCC 200175</name>
    <dbReference type="NCBI Taxonomy" id="664439"/>
    <lineage>
        <taxon>Eukaryota</taxon>
        <taxon>Fungi</taxon>
        <taxon>Dikarya</taxon>
        <taxon>Basidiomycota</taxon>
        <taxon>Agaricomycotina</taxon>
        <taxon>Agaricomycetes</taxon>
        <taxon>Agaricomycetidae</taxon>
        <taxon>Boletales</taxon>
        <taxon>Paxilineae</taxon>
        <taxon>Paxillaceae</taxon>
        <taxon>Paxillus</taxon>
    </lineage>
</organism>
<evidence type="ECO:0000313" key="1">
    <source>
        <dbReference type="EMBL" id="KIJ10281.1"/>
    </source>
</evidence>
<accession>A0A0C9TSV3</accession>
<name>A0A0C9TSV3_PAXIN</name>
<proteinExistence type="predicted"/>
<feature type="non-terminal residue" evidence="1">
    <location>
        <position position="1"/>
    </location>
</feature>